<protein>
    <recommendedName>
        <fullName evidence="4">BTB domain-containing protein</fullName>
    </recommendedName>
</protein>
<sequence length="724" mass="78931">MQQHSSQSNSPQHNAALVCLGIRGTGLANAAFADVRVVFTLATGGDPLALNLHRVVLCTSRFFRARFDSVLAASGTNVHRFSRDLRRGRASDLLSTLNIAVPPGISRAGVAVVLERIYGQFGHTVTDDTFSEYLAAAYFFADQDLCDQCALYIKNIAFTPANIPHLFSLASSNDFGPYSELLLRNCLAYLCKEGTTNLSLGPAFYATTFDYDWLARIVCSDVFYVRSEVERFEFLANVVRQRKDAETGVSEFAKMRAFLAGSAITSSGGVGLISPPLSPVISQTEPGDEMQEQGEEEAQDQETSSDDDSSEGSDTDGPQTPVSAGIESTWSNNRFSGSYSEHRGGGSARNSAAMGLSLIIEEESVSLEATVNKSLASPISPTAHLLTSSQSVKPIQNQPQLAQRQQAALANSNPQKRSFKQRRDDSHVFSSAATNSTESAIETISNGVIYTHVNSTQLAKLRVEGVISPLVLGLQFKAAADLSNRIKKSNARATTLGIKYLNDRQGITSQIKKDFDDEQEEGKTADSADNSQQQQQQVQQGYDAISASNQMLCFYDWVFMDPFRHKLSEVSPFRFADEFPLAKVVGSKSKVYSKPVAYAGSLWYLMVRNESVRTNGKLGLYIYRKQDRKISGYTDFRSQIKVWGKVCTYIHSPQHLKTTPEPYVFETMATISSGSEAKFVGDANRISGEDLMTELIVASGGVAGGAKNDYGGGVLRCCVVLALF</sequence>
<dbReference type="InterPro" id="IPR011333">
    <property type="entry name" value="SKP1/BTB/POZ_sf"/>
</dbReference>
<feature type="region of interest" description="Disordered" evidence="1">
    <location>
        <begin position="275"/>
        <end position="349"/>
    </location>
</feature>
<dbReference type="EMBL" id="QEAP01000026">
    <property type="protein sequence ID" value="TPX77210.1"/>
    <property type="molecule type" value="Genomic_DNA"/>
</dbReference>
<feature type="compositionally biased region" description="Polar residues" evidence="1">
    <location>
        <begin position="318"/>
        <end position="339"/>
    </location>
</feature>
<proteinExistence type="predicted"/>
<organism evidence="2 3">
    <name type="scientific">Chytriomyces confervae</name>
    <dbReference type="NCBI Taxonomy" id="246404"/>
    <lineage>
        <taxon>Eukaryota</taxon>
        <taxon>Fungi</taxon>
        <taxon>Fungi incertae sedis</taxon>
        <taxon>Chytridiomycota</taxon>
        <taxon>Chytridiomycota incertae sedis</taxon>
        <taxon>Chytridiomycetes</taxon>
        <taxon>Chytridiales</taxon>
        <taxon>Chytriomycetaceae</taxon>
        <taxon>Chytriomyces</taxon>
    </lineage>
</organism>
<feature type="compositionally biased region" description="Acidic residues" evidence="1">
    <location>
        <begin position="286"/>
        <end position="314"/>
    </location>
</feature>
<dbReference type="OrthoDB" id="6359943at2759"/>
<comment type="caution">
    <text evidence="2">The sequence shown here is derived from an EMBL/GenBank/DDBJ whole genome shotgun (WGS) entry which is preliminary data.</text>
</comment>
<dbReference type="CDD" id="cd18186">
    <property type="entry name" value="BTB_POZ_ZBTB_KLHL-like"/>
    <property type="match status" value="1"/>
</dbReference>
<dbReference type="STRING" id="246404.A0A507FNE6"/>
<name>A0A507FNE6_9FUNG</name>
<dbReference type="Proteomes" id="UP000320333">
    <property type="component" value="Unassembled WGS sequence"/>
</dbReference>
<keyword evidence="3" id="KW-1185">Reference proteome</keyword>
<feature type="region of interest" description="Disordered" evidence="1">
    <location>
        <begin position="515"/>
        <end position="540"/>
    </location>
</feature>
<feature type="compositionally biased region" description="Basic and acidic residues" evidence="1">
    <location>
        <begin position="515"/>
        <end position="526"/>
    </location>
</feature>
<evidence type="ECO:0008006" key="4">
    <source>
        <dbReference type="Google" id="ProtNLM"/>
    </source>
</evidence>
<evidence type="ECO:0000313" key="2">
    <source>
        <dbReference type="EMBL" id="TPX77210.1"/>
    </source>
</evidence>
<feature type="compositionally biased region" description="Low complexity" evidence="1">
    <location>
        <begin position="396"/>
        <end position="411"/>
    </location>
</feature>
<evidence type="ECO:0000313" key="3">
    <source>
        <dbReference type="Proteomes" id="UP000320333"/>
    </source>
</evidence>
<reference evidence="2 3" key="1">
    <citation type="journal article" date="2019" name="Sci. Rep.">
        <title>Comparative genomics of chytrid fungi reveal insights into the obligate biotrophic and pathogenic lifestyle of Synchytrium endobioticum.</title>
        <authorList>
            <person name="van de Vossenberg B.T.L.H."/>
            <person name="Warris S."/>
            <person name="Nguyen H.D.T."/>
            <person name="van Gent-Pelzer M.P.E."/>
            <person name="Joly D.L."/>
            <person name="van de Geest H.C."/>
            <person name="Bonants P.J.M."/>
            <person name="Smith D.S."/>
            <person name="Levesque C.A."/>
            <person name="van der Lee T.A.J."/>
        </authorList>
    </citation>
    <scope>NUCLEOTIDE SEQUENCE [LARGE SCALE GENOMIC DNA]</scope>
    <source>
        <strain evidence="2 3">CBS 675.73</strain>
    </source>
</reference>
<dbReference type="PANTHER" id="PTHR47369:SF1">
    <property type="entry name" value="BTB_POZ DOMAIN-CONTAINING PROTEIN"/>
    <property type="match status" value="1"/>
</dbReference>
<gene>
    <name evidence="2" type="ORF">CcCBS67573_g01524</name>
</gene>
<feature type="region of interest" description="Disordered" evidence="1">
    <location>
        <begin position="389"/>
        <end position="436"/>
    </location>
</feature>
<dbReference type="Gene3D" id="3.30.710.10">
    <property type="entry name" value="Potassium Channel Kv1.1, Chain A"/>
    <property type="match status" value="1"/>
</dbReference>
<dbReference type="AlphaFoldDB" id="A0A507FNE6"/>
<evidence type="ECO:0000256" key="1">
    <source>
        <dbReference type="SAM" id="MobiDB-lite"/>
    </source>
</evidence>
<dbReference type="PANTHER" id="PTHR47369">
    <property type="entry name" value="BTB/POZ DOMAIN-CONTAINING PROTEIN"/>
    <property type="match status" value="1"/>
</dbReference>
<accession>A0A507FNE6</accession>